<sequence length="802" mass="89544">MLVLFSSRLKNNFKYTMEYMEEGDIAERRSEGVDYILDENSACVVNVKSIRNRLGAMDAEEAQYAQDISAQLVTHIIRLAHCSESNKIKDTIASIAGLFINNIFDNNSTKNKLKTYNQFKAESQNKSSVLNIFGSLDPLSMLSSFMGSDPAKSGGENLDKSLGVLFEVLQNYNPCKIDDIVLLEMCPSKCAACTGLKEAIRQEQPMEAMLLFFKCINHNRFNFGSDIKSAYASETCMRYSQDERAVVVPLRSILLGCLDRDDPAHTLSSFGDTIEYADSDNAWVSSLFAAVSRMPMVDRAVIAHFYVYTMLSRHRRVSGDSLKQFVYTVFVRMIYSAIEILFCDTENSSVECDGKHFLSYVNAMVNVSVLGSTFNVLKAYRSWVVDQASVAPVLDIISGGWKKNYPSPDHIKRVAYDISQVINHLASPSRMVKGNNKASNVTSGLDSIRSVRQAEKYIPFGILENKAGYGVINIAKHNISRPAREQSNGRNFNCNALHILPSIKGCEALGAQKGSADQTVNVFDNFVASHMDIAMKKQGSGKILGLLTSMIDRQGLTTSFPSSEAEYKKRIHDFTRYVIFSSTPINDELVNSRCILPHSNVLNSPISLRNIDPESVPDTRFHFLLMMWQRPNIDEPNLSALTTSQLELLLSKNQKWDKLTTRAFFNIDRINFQMADAIIKNVSGSGFLDGSKTASSSSSAPNFFQIFSGAECTAKQLQSIRKFIGESMQHVQKEWSSAVNNGNRGVENYDGLNAQFSEELFELLYKLIIEEDMRPSSLIASSEFLSNYVNAMDELLIRANAS</sequence>
<evidence type="ECO:0000313" key="1">
    <source>
        <dbReference type="EMBL" id="ATU83386.1"/>
    </source>
</evidence>
<dbReference type="Proteomes" id="UP000267516">
    <property type="component" value="Segment"/>
</dbReference>
<organism evidence="1">
    <name type="scientific">White spot syndrome virus</name>
    <dbReference type="NCBI Taxonomy" id="342409"/>
    <lineage>
        <taxon>Viruses</taxon>
        <taxon>Viruses incertae sedis</taxon>
        <taxon>Naldaviricetes</taxon>
        <taxon>Nimaviridae</taxon>
        <taxon>Whispovirus</taxon>
    </lineage>
</organism>
<reference evidence="1" key="1">
    <citation type="journal article" date="2018" name="Aquaculture">
        <title>Complete genome sequence of a white spot syndrome virus associated with a disease incursion in Australia.</title>
        <authorList>
            <person name="Oakey J."/>
            <person name="Smith C.S."/>
        </authorList>
    </citation>
    <scope>NUCLEOTIDE SEQUENCE [LARGE SCALE GENOMIC DNA]</scope>
    <source>
        <strain evidence="1">WSSV-AU</strain>
    </source>
</reference>
<name>A0A2D3I4S2_9VIRU</name>
<protein>
    <submittedName>
        <fullName evidence="1">ORF365</fullName>
    </submittedName>
</protein>
<proteinExistence type="predicted"/>
<dbReference type="EMBL" id="MF768985">
    <property type="protein sequence ID" value="ATU83386.1"/>
    <property type="molecule type" value="Genomic_DNA"/>
</dbReference>
<accession>A0A2D3I4S2</accession>